<evidence type="ECO:0000259" key="1">
    <source>
        <dbReference type="Pfam" id="PF07992"/>
    </source>
</evidence>
<dbReference type="Pfam" id="PF07992">
    <property type="entry name" value="Pyr_redox_2"/>
    <property type="match status" value="1"/>
</dbReference>
<feature type="domain" description="FAD/NAD(P)-binding" evidence="1">
    <location>
        <begin position="48"/>
        <end position="151"/>
    </location>
</feature>
<dbReference type="EMBL" id="VSSQ01016692">
    <property type="protein sequence ID" value="MPM58301.1"/>
    <property type="molecule type" value="Genomic_DNA"/>
</dbReference>
<proteinExistence type="predicted"/>
<dbReference type="SUPFAM" id="SSF51905">
    <property type="entry name" value="FAD/NAD(P)-binding domain"/>
    <property type="match status" value="1"/>
</dbReference>
<organism evidence="2">
    <name type="scientific">bioreactor metagenome</name>
    <dbReference type="NCBI Taxonomy" id="1076179"/>
    <lineage>
        <taxon>unclassified sequences</taxon>
        <taxon>metagenomes</taxon>
        <taxon>ecological metagenomes</taxon>
    </lineage>
</organism>
<protein>
    <recommendedName>
        <fullName evidence="1">FAD/NAD(P)-binding domain-containing protein</fullName>
    </recommendedName>
</protein>
<sequence>MLNGHAPQKPGLVNKVMWNCGAQFLKLYYTPALGRLVTAVSPWPMGFKIAVLGGGLPGCELAHLLTDCHRKLTMVEERKKIGFDVGGSDRFHYVTKFKNAPNVELMPQTKVKEITAQGVRTIDKDDREKLIKADTVTVTMGFQRNLALAAALQGLIPELYVVGDCQSPARMADATKAGYLAGCRL</sequence>
<dbReference type="Gene3D" id="3.40.50.720">
    <property type="entry name" value="NAD(P)-binding Rossmann-like Domain"/>
    <property type="match status" value="1"/>
</dbReference>
<evidence type="ECO:0000313" key="2">
    <source>
        <dbReference type="EMBL" id="MPM58301.1"/>
    </source>
</evidence>
<dbReference type="InterPro" id="IPR023753">
    <property type="entry name" value="FAD/NAD-binding_dom"/>
</dbReference>
<comment type="caution">
    <text evidence="2">The sequence shown here is derived from an EMBL/GenBank/DDBJ whole genome shotgun (WGS) entry which is preliminary data.</text>
</comment>
<gene>
    <name evidence="2" type="ORF">SDC9_105132</name>
</gene>
<dbReference type="AlphaFoldDB" id="A0A645B171"/>
<accession>A0A645B171</accession>
<reference evidence="2" key="1">
    <citation type="submission" date="2019-08" db="EMBL/GenBank/DDBJ databases">
        <authorList>
            <person name="Kucharzyk K."/>
            <person name="Murdoch R.W."/>
            <person name="Higgins S."/>
            <person name="Loffler F."/>
        </authorList>
    </citation>
    <scope>NUCLEOTIDE SEQUENCE</scope>
</reference>
<name>A0A645B171_9ZZZZ</name>
<dbReference type="InterPro" id="IPR036188">
    <property type="entry name" value="FAD/NAD-bd_sf"/>
</dbReference>
<dbReference type="GO" id="GO:0016491">
    <property type="term" value="F:oxidoreductase activity"/>
    <property type="evidence" value="ECO:0007669"/>
    <property type="project" value="InterPro"/>
</dbReference>
<dbReference type="Gene3D" id="3.50.50.60">
    <property type="entry name" value="FAD/NAD(P)-binding domain"/>
    <property type="match status" value="1"/>
</dbReference>